<keyword evidence="1" id="KW-0677">Repeat</keyword>
<comment type="caution">
    <text evidence="3">The sequence shown here is derived from an EMBL/GenBank/DDBJ whole genome shotgun (WGS) entry which is preliminary data.</text>
</comment>
<evidence type="ECO:0000259" key="2">
    <source>
        <dbReference type="Pfam" id="PF13001"/>
    </source>
</evidence>
<keyword evidence="4" id="KW-1185">Reference proteome</keyword>
<dbReference type="PANTHER" id="PTHR23346:SF19">
    <property type="entry name" value="PROTEASOME ADAPTER AND SCAFFOLD PROTEIN ECM29"/>
    <property type="match status" value="1"/>
</dbReference>
<proteinExistence type="predicted"/>
<dbReference type="AlphaFoldDB" id="A0AAV8S8C5"/>
<dbReference type="InterPro" id="IPR024372">
    <property type="entry name" value="Ecm29_N"/>
</dbReference>
<dbReference type="PANTHER" id="PTHR23346">
    <property type="entry name" value="TRANSLATIONAL ACTIVATOR GCN1-RELATED"/>
    <property type="match status" value="1"/>
</dbReference>
<sequence length="138" mass="15835">MAKLSSTKTDADIEELLDRMLTRLALCNDSNLQALLSKLLPLTISSLSSSSSTSVRNKVLEILSHVNKRVKHQPDIALPLLDLWDLYMESNASSPLVKNFCIIYLKMAFDCMQEIEKKKFDACACWYRKFQINTKRLY</sequence>
<dbReference type="GO" id="GO:0043248">
    <property type="term" value="P:proteasome assembly"/>
    <property type="evidence" value="ECO:0007669"/>
    <property type="project" value="InterPro"/>
</dbReference>
<dbReference type="Pfam" id="PF13001">
    <property type="entry name" value="ECM29_N"/>
    <property type="match status" value="1"/>
</dbReference>
<organism evidence="3 4">
    <name type="scientific">Erythroxylum novogranatense</name>
    <dbReference type="NCBI Taxonomy" id="1862640"/>
    <lineage>
        <taxon>Eukaryota</taxon>
        <taxon>Viridiplantae</taxon>
        <taxon>Streptophyta</taxon>
        <taxon>Embryophyta</taxon>
        <taxon>Tracheophyta</taxon>
        <taxon>Spermatophyta</taxon>
        <taxon>Magnoliopsida</taxon>
        <taxon>eudicotyledons</taxon>
        <taxon>Gunneridae</taxon>
        <taxon>Pentapetalae</taxon>
        <taxon>rosids</taxon>
        <taxon>fabids</taxon>
        <taxon>Malpighiales</taxon>
        <taxon>Erythroxylaceae</taxon>
        <taxon>Erythroxylum</taxon>
    </lineage>
</organism>
<dbReference type="Proteomes" id="UP001159364">
    <property type="component" value="Linkage Group LG12"/>
</dbReference>
<dbReference type="GO" id="GO:0060090">
    <property type="term" value="F:molecular adaptor activity"/>
    <property type="evidence" value="ECO:0007669"/>
    <property type="project" value="InterPro"/>
</dbReference>
<dbReference type="GO" id="GO:0005634">
    <property type="term" value="C:nucleus"/>
    <property type="evidence" value="ECO:0007669"/>
    <property type="project" value="TreeGrafter"/>
</dbReference>
<dbReference type="GO" id="GO:0005737">
    <property type="term" value="C:cytoplasm"/>
    <property type="evidence" value="ECO:0007669"/>
    <property type="project" value="TreeGrafter"/>
</dbReference>
<feature type="domain" description="Proteasome component Ecm29 N-terminal" evidence="2">
    <location>
        <begin position="17"/>
        <end position="119"/>
    </location>
</feature>
<evidence type="ECO:0000313" key="3">
    <source>
        <dbReference type="EMBL" id="KAJ8748308.1"/>
    </source>
</evidence>
<dbReference type="GO" id="GO:0036503">
    <property type="term" value="P:ERAD pathway"/>
    <property type="evidence" value="ECO:0007669"/>
    <property type="project" value="TreeGrafter"/>
</dbReference>
<evidence type="ECO:0000256" key="1">
    <source>
        <dbReference type="ARBA" id="ARBA00022737"/>
    </source>
</evidence>
<accession>A0AAV8S8C5</accession>
<reference evidence="3 4" key="1">
    <citation type="submission" date="2021-09" db="EMBL/GenBank/DDBJ databases">
        <title>Genomic insights and catalytic innovation underlie evolution of tropane alkaloids biosynthesis.</title>
        <authorList>
            <person name="Wang Y.-J."/>
            <person name="Tian T."/>
            <person name="Huang J.-P."/>
            <person name="Huang S.-X."/>
        </authorList>
    </citation>
    <scope>NUCLEOTIDE SEQUENCE [LARGE SCALE GENOMIC DNA]</scope>
    <source>
        <strain evidence="3">KIB-2018</strain>
        <tissue evidence="3">Leaf</tissue>
    </source>
</reference>
<protein>
    <recommendedName>
        <fullName evidence="2">Proteasome component Ecm29 N-terminal domain-containing protein</fullName>
    </recommendedName>
</protein>
<gene>
    <name evidence="3" type="ORF">K2173_001727</name>
</gene>
<dbReference type="EMBL" id="JAIWQS010000012">
    <property type="protein sequence ID" value="KAJ8748308.1"/>
    <property type="molecule type" value="Genomic_DNA"/>
</dbReference>
<evidence type="ECO:0000313" key="4">
    <source>
        <dbReference type="Proteomes" id="UP001159364"/>
    </source>
</evidence>
<name>A0AAV8S8C5_9ROSI</name>